<name>A0A3N1H8U6_9PSEU</name>
<dbReference type="Proteomes" id="UP000268727">
    <property type="component" value="Unassembled WGS sequence"/>
</dbReference>
<proteinExistence type="predicted"/>
<dbReference type="EMBL" id="RJKM01000001">
    <property type="protein sequence ID" value="ROP38945.1"/>
    <property type="molecule type" value="Genomic_DNA"/>
</dbReference>
<evidence type="ECO:0000313" key="1">
    <source>
        <dbReference type="EMBL" id="ROP38945.1"/>
    </source>
</evidence>
<gene>
    <name evidence="1" type="ORF">EDD40_4311</name>
</gene>
<sequence length="57" mass="6647">MVTMVVLTVLALPLAVLAARVGRRRWVRRRTAARVRAELFRHWVMLDEPSGRHLIRS</sequence>
<comment type="caution">
    <text evidence="1">The sequence shown here is derived from an EMBL/GenBank/DDBJ whole genome shotgun (WGS) entry which is preliminary data.</text>
</comment>
<accession>A0A3N1H8U6</accession>
<evidence type="ECO:0000313" key="2">
    <source>
        <dbReference type="Proteomes" id="UP000268727"/>
    </source>
</evidence>
<organism evidence="1 2">
    <name type="scientific">Saccharothrix texasensis</name>
    <dbReference type="NCBI Taxonomy" id="103734"/>
    <lineage>
        <taxon>Bacteria</taxon>
        <taxon>Bacillati</taxon>
        <taxon>Actinomycetota</taxon>
        <taxon>Actinomycetes</taxon>
        <taxon>Pseudonocardiales</taxon>
        <taxon>Pseudonocardiaceae</taxon>
        <taxon>Saccharothrix</taxon>
    </lineage>
</organism>
<dbReference type="AlphaFoldDB" id="A0A3N1H8U6"/>
<protein>
    <submittedName>
        <fullName evidence="1">Uncharacterized protein</fullName>
    </submittedName>
</protein>
<keyword evidence="2" id="KW-1185">Reference proteome</keyword>
<reference evidence="1 2" key="1">
    <citation type="submission" date="2018-11" db="EMBL/GenBank/DDBJ databases">
        <title>Sequencing the genomes of 1000 actinobacteria strains.</title>
        <authorList>
            <person name="Klenk H.-P."/>
        </authorList>
    </citation>
    <scope>NUCLEOTIDE SEQUENCE [LARGE SCALE GENOMIC DNA]</scope>
    <source>
        <strain evidence="1 2">DSM 44231</strain>
    </source>
</reference>